<evidence type="ECO:0000256" key="1">
    <source>
        <dbReference type="SAM" id="MobiDB-lite"/>
    </source>
</evidence>
<dbReference type="EMBL" id="KN826611">
    <property type="protein sequence ID" value="KIK78381.1"/>
    <property type="molecule type" value="Genomic_DNA"/>
</dbReference>
<evidence type="ECO:0000313" key="2">
    <source>
        <dbReference type="EMBL" id="KIK78381.1"/>
    </source>
</evidence>
<feature type="region of interest" description="Disordered" evidence="1">
    <location>
        <begin position="30"/>
        <end position="51"/>
    </location>
</feature>
<accession>A0A0D0D472</accession>
<protein>
    <submittedName>
        <fullName evidence="2">Uncharacterized protein</fullName>
    </submittedName>
</protein>
<reference evidence="3" key="2">
    <citation type="submission" date="2015-01" db="EMBL/GenBank/DDBJ databases">
        <title>Evolutionary Origins and Diversification of the Mycorrhizal Mutualists.</title>
        <authorList>
            <consortium name="DOE Joint Genome Institute"/>
            <consortium name="Mycorrhizal Genomics Consortium"/>
            <person name="Kohler A."/>
            <person name="Kuo A."/>
            <person name="Nagy L.G."/>
            <person name="Floudas D."/>
            <person name="Copeland A."/>
            <person name="Barry K.W."/>
            <person name="Cichocki N."/>
            <person name="Veneault-Fourrey C."/>
            <person name="LaButti K."/>
            <person name="Lindquist E.A."/>
            <person name="Lipzen A."/>
            <person name="Lundell T."/>
            <person name="Morin E."/>
            <person name="Murat C."/>
            <person name="Riley R."/>
            <person name="Ohm R."/>
            <person name="Sun H."/>
            <person name="Tunlid A."/>
            <person name="Henrissat B."/>
            <person name="Grigoriev I.V."/>
            <person name="Hibbett D.S."/>
            <person name="Martin F."/>
        </authorList>
    </citation>
    <scope>NUCLEOTIDE SEQUENCE [LARGE SCALE GENOMIC DNA]</scope>
    <source>
        <strain evidence="3">Ve08.2h10</strain>
    </source>
</reference>
<dbReference type="HOGENOM" id="CLU_3107044_0_0_1"/>
<dbReference type="AlphaFoldDB" id="A0A0D0D472"/>
<organism evidence="2 3">
    <name type="scientific">Paxillus rubicundulus Ve08.2h10</name>
    <dbReference type="NCBI Taxonomy" id="930991"/>
    <lineage>
        <taxon>Eukaryota</taxon>
        <taxon>Fungi</taxon>
        <taxon>Dikarya</taxon>
        <taxon>Basidiomycota</taxon>
        <taxon>Agaricomycotina</taxon>
        <taxon>Agaricomycetes</taxon>
        <taxon>Agaricomycetidae</taxon>
        <taxon>Boletales</taxon>
        <taxon>Paxilineae</taxon>
        <taxon>Paxillaceae</taxon>
        <taxon>Paxillus</taxon>
    </lineage>
</organism>
<gene>
    <name evidence="2" type="ORF">PAXRUDRAFT_834586</name>
</gene>
<reference evidence="2 3" key="1">
    <citation type="submission" date="2014-04" db="EMBL/GenBank/DDBJ databases">
        <authorList>
            <consortium name="DOE Joint Genome Institute"/>
            <person name="Kuo A."/>
            <person name="Kohler A."/>
            <person name="Jargeat P."/>
            <person name="Nagy L.G."/>
            <person name="Floudas D."/>
            <person name="Copeland A."/>
            <person name="Barry K.W."/>
            <person name="Cichocki N."/>
            <person name="Veneault-Fourrey C."/>
            <person name="LaButti K."/>
            <person name="Lindquist E.A."/>
            <person name="Lipzen A."/>
            <person name="Lundell T."/>
            <person name="Morin E."/>
            <person name="Murat C."/>
            <person name="Sun H."/>
            <person name="Tunlid A."/>
            <person name="Henrissat B."/>
            <person name="Grigoriev I.V."/>
            <person name="Hibbett D.S."/>
            <person name="Martin F."/>
            <person name="Nordberg H.P."/>
            <person name="Cantor M.N."/>
            <person name="Hua S.X."/>
        </authorList>
    </citation>
    <scope>NUCLEOTIDE SEQUENCE [LARGE SCALE GENOMIC DNA]</scope>
    <source>
        <strain evidence="2 3">Ve08.2h10</strain>
    </source>
</reference>
<dbReference type="InParanoid" id="A0A0D0D472"/>
<dbReference type="Proteomes" id="UP000054538">
    <property type="component" value="Unassembled WGS sequence"/>
</dbReference>
<keyword evidence="3" id="KW-1185">Reference proteome</keyword>
<dbReference type="OrthoDB" id="10419894at2759"/>
<proteinExistence type="predicted"/>
<name>A0A0D0D472_9AGAM</name>
<feature type="compositionally biased region" description="Polar residues" evidence="1">
    <location>
        <begin position="30"/>
        <end position="43"/>
    </location>
</feature>
<sequence>MKDSMLISAFGAQPVAVYNGGANRTSCNYTHKGISTQRNNGGDESQEGLHN</sequence>
<evidence type="ECO:0000313" key="3">
    <source>
        <dbReference type="Proteomes" id="UP000054538"/>
    </source>
</evidence>